<comment type="caution">
    <text evidence="2">The sequence shown here is derived from an EMBL/GenBank/DDBJ whole genome shotgun (WGS) entry which is preliminary data.</text>
</comment>
<dbReference type="EMBL" id="JAAYYV010000474">
    <property type="protein sequence ID" value="NLF55922.1"/>
    <property type="molecule type" value="Genomic_DNA"/>
</dbReference>
<keyword evidence="1" id="KW-0732">Signal</keyword>
<feature type="chain" id="PRO_5031249889" evidence="1">
    <location>
        <begin position="25"/>
        <end position="158"/>
    </location>
</feature>
<organism evidence="2 3">
    <name type="scientific">Thauera phenolivorans</name>
    <dbReference type="NCBI Taxonomy" id="1792543"/>
    <lineage>
        <taxon>Bacteria</taxon>
        <taxon>Pseudomonadati</taxon>
        <taxon>Pseudomonadota</taxon>
        <taxon>Betaproteobacteria</taxon>
        <taxon>Rhodocyclales</taxon>
        <taxon>Zoogloeaceae</taxon>
        <taxon>Thauera</taxon>
    </lineage>
</organism>
<accession>A0A7X7LYX2</accession>
<dbReference type="Proteomes" id="UP000536534">
    <property type="component" value="Unassembled WGS sequence"/>
</dbReference>
<sequence length="158" mass="16749">MRIEKLAPALAAALVFAAPAVVLAETAAPAPQATPTAAAQSRPTDAVVREGMEEIRAALDAKLGADGARSADALDAAAQAELGKLVAGRVGRILKETTLPDKARKPLQVLFSDIIDGTELMQISPRPEIRRLAVVKVVQDVNRYGRQFDHPGWQPLAE</sequence>
<name>A0A7X7LYX2_9RHOO</name>
<dbReference type="RefSeq" id="WP_068803742.1">
    <property type="nucleotide sequence ID" value="NZ_MBFM01000001.1"/>
</dbReference>
<evidence type="ECO:0000313" key="2">
    <source>
        <dbReference type="EMBL" id="NLF55922.1"/>
    </source>
</evidence>
<dbReference type="AlphaFoldDB" id="A0A7X7LYX2"/>
<feature type="signal peptide" evidence="1">
    <location>
        <begin position="1"/>
        <end position="24"/>
    </location>
</feature>
<gene>
    <name evidence="2" type="ORF">GX576_16270</name>
</gene>
<protein>
    <submittedName>
        <fullName evidence="2">Uncharacterized protein</fullName>
    </submittedName>
</protein>
<reference evidence="2 3" key="1">
    <citation type="journal article" date="2020" name="Biotechnol. Biofuels">
        <title>New insights from the biogas microbiome by comprehensive genome-resolved metagenomics of nearly 1600 species originating from multiple anaerobic digesters.</title>
        <authorList>
            <person name="Campanaro S."/>
            <person name="Treu L."/>
            <person name="Rodriguez-R L.M."/>
            <person name="Kovalovszki A."/>
            <person name="Ziels R.M."/>
            <person name="Maus I."/>
            <person name="Zhu X."/>
            <person name="Kougias P.G."/>
            <person name="Basile A."/>
            <person name="Luo G."/>
            <person name="Schluter A."/>
            <person name="Konstantinidis K.T."/>
            <person name="Angelidaki I."/>
        </authorList>
    </citation>
    <scope>NUCLEOTIDE SEQUENCE [LARGE SCALE GENOMIC DNA]</scope>
    <source>
        <strain evidence="2">AS06rmzACSIP_256</strain>
    </source>
</reference>
<evidence type="ECO:0000256" key="1">
    <source>
        <dbReference type="SAM" id="SignalP"/>
    </source>
</evidence>
<evidence type="ECO:0000313" key="3">
    <source>
        <dbReference type="Proteomes" id="UP000536534"/>
    </source>
</evidence>
<dbReference type="OrthoDB" id="8526699at2"/>
<proteinExistence type="predicted"/>